<gene>
    <name evidence="1" type="ORF">AZF00_16550</name>
</gene>
<dbReference type="STRING" id="1470434.AZF00_16550"/>
<proteinExistence type="predicted"/>
<dbReference type="Proteomes" id="UP000074119">
    <property type="component" value="Chromosome"/>
</dbReference>
<name>A0A127M991_9GAMM</name>
<protein>
    <recommendedName>
        <fullName evidence="3">NRDE family protein</fullName>
    </recommendedName>
</protein>
<dbReference type="GO" id="GO:0007030">
    <property type="term" value="P:Golgi organization"/>
    <property type="evidence" value="ECO:0007669"/>
    <property type="project" value="TreeGrafter"/>
</dbReference>
<dbReference type="KEGG" id="zal:AZF00_16550"/>
<organism evidence="1 2">
    <name type="scientific">Zhongshania aliphaticivorans</name>
    <dbReference type="NCBI Taxonomy" id="1470434"/>
    <lineage>
        <taxon>Bacteria</taxon>
        <taxon>Pseudomonadati</taxon>
        <taxon>Pseudomonadota</taxon>
        <taxon>Gammaproteobacteria</taxon>
        <taxon>Cellvibrionales</taxon>
        <taxon>Spongiibacteraceae</taxon>
        <taxon>Zhongshania</taxon>
    </lineage>
</organism>
<reference evidence="1 2" key="1">
    <citation type="submission" date="2015-12" db="EMBL/GenBank/DDBJ databases">
        <authorList>
            <person name="Shamseldin A."/>
            <person name="Moawad H."/>
            <person name="Abd El-Rahim W.M."/>
            <person name="Sadowsky M.J."/>
        </authorList>
    </citation>
    <scope>NUCLEOTIDE SEQUENCE [LARGE SCALE GENOMIC DNA]</scope>
    <source>
        <strain evidence="1 2">SM2</strain>
    </source>
</reference>
<accession>A0A127M991</accession>
<sequence length="249" mass="28052">MCLILLSWQQQPDRPLIIAANRDEFYSRPSLAADIWPDHPQILAGRDLEHGGSWLGISRNGRFAAVTNLREVEHSGEHSRGDLVKDFLLSEKSTADYLEQLEVKKSIYRPFNFIGFDGHRLGYSNNSETGWQLLPPGCHAIGNIPLNSTNEKTAKGKIDMDVAVSTKADHLALLAMLQDKSPNGQHQDAFHHALSCRFVSVADFNYGTRSSSVVSRHQNGHWDFWEQRYNTNSADPNFLQVSALNHFQI</sequence>
<evidence type="ECO:0000313" key="1">
    <source>
        <dbReference type="EMBL" id="AMO69813.1"/>
    </source>
</evidence>
<evidence type="ECO:0008006" key="3">
    <source>
        <dbReference type="Google" id="ProtNLM"/>
    </source>
</evidence>
<dbReference type="PANTHER" id="PTHR17985">
    <property type="entry name" value="SER/THR-RICH PROTEIN T10 IN DGCR REGION"/>
    <property type="match status" value="1"/>
</dbReference>
<dbReference type="InterPro" id="IPR008551">
    <property type="entry name" value="TANGO2"/>
</dbReference>
<dbReference type="EMBL" id="CP014544">
    <property type="protein sequence ID" value="AMO69813.1"/>
    <property type="molecule type" value="Genomic_DNA"/>
</dbReference>
<dbReference type="RefSeq" id="WP_008252317.1">
    <property type="nucleotide sequence ID" value="NZ_CP014544.1"/>
</dbReference>
<evidence type="ECO:0000313" key="2">
    <source>
        <dbReference type="Proteomes" id="UP000074119"/>
    </source>
</evidence>
<dbReference type="GO" id="GO:0009306">
    <property type="term" value="P:protein secretion"/>
    <property type="evidence" value="ECO:0007669"/>
    <property type="project" value="TreeGrafter"/>
</dbReference>
<dbReference type="AlphaFoldDB" id="A0A127M991"/>
<dbReference type="Pfam" id="PF05742">
    <property type="entry name" value="TANGO2"/>
    <property type="match status" value="1"/>
</dbReference>
<dbReference type="PANTHER" id="PTHR17985:SF8">
    <property type="entry name" value="TRANSPORT AND GOLGI ORGANIZATION PROTEIN 2 HOMOLOG"/>
    <property type="match status" value="1"/>
</dbReference>